<dbReference type="InterPro" id="IPR036390">
    <property type="entry name" value="WH_DNA-bd_sf"/>
</dbReference>
<dbReference type="Gene3D" id="1.10.10.10">
    <property type="entry name" value="Winged helix-like DNA-binding domain superfamily/Winged helix DNA-binding domain"/>
    <property type="match status" value="1"/>
</dbReference>
<evidence type="ECO:0000313" key="5">
    <source>
        <dbReference type="EMBL" id="KKK94849.1"/>
    </source>
</evidence>
<sequence length="110" mass="13175">LNEKCYVEDLLTYLGKKWTLQILRYLYGYKKLRFNELIKNIGEITPRSLSQRLKELVELEIINKKQFNEIPPRVEYSLTESGRDLTEFFKGLEEWGEKWGKKTFIKANVL</sequence>
<name>A0A0F9BWV0_9ZZZZ</name>
<keyword evidence="3" id="KW-0804">Transcription</keyword>
<dbReference type="PANTHER" id="PTHR33204">
    <property type="entry name" value="TRANSCRIPTIONAL REGULATOR, MARR FAMILY"/>
    <property type="match status" value="1"/>
</dbReference>
<evidence type="ECO:0000256" key="1">
    <source>
        <dbReference type="ARBA" id="ARBA00023015"/>
    </source>
</evidence>
<dbReference type="SUPFAM" id="SSF46785">
    <property type="entry name" value="Winged helix' DNA-binding domain"/>
    <property type="match status" value="1"/>
</dbReference>
<evidence type="ECO:0000259" key="4">
    <source>
        <dbReference type="PROSITE" id="PS51118"/>
    </source>
</evidence>
<accession>A0A0F9BWV0</accession>
<keyword evidence="1" id="KW-0805">Transcription regulation</keyword>
<gene>
    <name evidence="5" type="ORF">LCGC14_2678700</name>
</gene>
<dbReference type="InterPro" id="IPR002577">
    <property type="entry name" value="HTH_HxlR"/>
</dbReference>
<dbReference type="GO" id="GO:0003677">
    <property type="term" value="F:DNA binding"/>
    <property type="evidence" value="ECO:0007669"/>
    <property type="project" value="UniProtKB-KW"/>
</dbReference>
<dbReference type="PROSITE" id="PS51118">
    <property type="entry name" value="HTH_HXLR"/>
    <property type="match status" value="1"/>
</dbReference>
<reference evidence="5" key="1">
    <citation type="journal article" date="2015" name="Nature">
        <title>Complex archaea that bridge the gap between prokaryotes and eukaryotes.</title>
        <authorList>
            <person name="Spang A."/>
            <person name="Saw J.H."/>
            <person name="Jorgensen S.L."/>
            <person name="Zaremba-Niedzwiedzka K."/>
            <person name="Martijn J."/>
            <person name="Lind A.E."/>
            <person name="van Eijk R."/>
            <person name="Schleper C."/>
            <person name="Guy L."/>
            <person name="Ettema T.J."/>
        </authorList>
    </citation>
    <scope>NUCLEOTIDE SEQUENCE</scope>
</reference>
<protein>
    <recommendedName>
        <fullName evidence="4">HTH hxlR-type domain-containing protein</fullName>
    </recommendedName>
</protein>
<evidence type="ECO:0000256" key="2">
    <source>
        <dbReference type="ARBA" id="ARBA00023125"/>
    </source>
</evidence>
<dbReference type="AlphaFoldDB" id="A0A0F9BWV0"/>
<feature type="domain" description="HTH hxlR-type" evidence="4">
    <location>
        <begin position="5"/>
        <end position="104"/>
    </location>
</feature>
<feature type="non-terminal residue" evidence="5">
    <location>
        <position position="1"/>
    </location>
</feature>
<dbReference type="EMBL" id="LAZR01047169">
    <property type="protein sequence ID" value="KKK94849.1"/>
    <property type="molecule type" value="Genomic_DNA"/>
</dbReference>
<organism evidence="5">
    <name type="scientific">marine sediment metagenome</name>
    <dbReference type="NCBI Taxonomy" id="412755"/>
    <lineage>
        <taxon>unclassified sequences</taxon>
        <taxon>metagenomes</taxon>
        <taxon>ecological metagenomes</taxon>
    </lineage>
</organism>
<proteinExistence type="predicted"/>
<dbReference type="PANTHER" id="PTHR33204:SF18">
    <property type="entry name" value="TRANSCRIPTIONAL REGULATORY PROTEIN"/>
    <property type="match status" value="1"/>
</dbReference>
<evidence type="ECO:0000256" key="3">
    <source>
        <dbReference type="ARBA" id="ARBA00023163"/>
    </source>
</evidence>
<dbReference type="Pfam" id="PF01638">
    <property type="entry name" value="HxlR"/>
    <property type="match status" value="1"/>
</dbReference>
<comment type="caution">
    <text evidence="5">The sequence shown here is derived from an EMBL/GenBank/DDBJ whole genome shotgun (WGS) entry which is preliminary data.</text>
</comment>
<keyword evidence="2" id="KW-0238">DNA-binding</keyword>
<dbReference type="InterPro" id="IPR036388">
    <property type="entry name" value="WH-like_DNA-bd_sf"/>
</dbReference>